<evidence type="ECO:0000256" key="3">
    <source>
        <dbReference type="ARBA" id="ARBA00022737"/>
    </source>
</evidence>
<dbReference type="FunFam" id="3.30.160.60:FF:000112">
    <property type="entry name" value="Mds1 and evi1 complex locus protein"/>
    <property type="match status" value="1"/>
</dbReference>
<dbReference type="PROSITE" id="PS00028">
    <property type="entry name" value="ZINC_FINGER_C2H2_1"/>
    <property type="match status" value="3"/>
</dbReference>
<dbReference type="PANTHER" id="PTHR10032">
    <property type="entry name" value="ZINC FINGER PROTEIN WITH KRAB AND SCAN DOMAINS"/>
    <property type="match status" value="1"/>
</dbReference>
<evidence type="ECO:0000256" key="1">
    <source>
        <dbReference type="ARBA" id="ARBA00004123"/>
    </source>
</evidence>
<dbReference type="InterPro" id="IPR013087">
    <property type="entry name" value="Znf_C2H2_type"/>
</dbReference>
<evidence type="ECO:0000256" key="5">
    <source>
        <dbReference type="ARBA" id="ARBA00022833"/>
    </source>
</evidence>
<dbReference type="InterPro" id="IPR036236">
    <property type="entry name" value="Znf_C2H2_sf"/>
</dbReference>
<dbReference type="GeneID" id="106054559"/>
<dbReference type="InterPro" id="IPR027756">
    <property type="entry name" value="Ovo-like"/>
</dbReference>
<evidence type="ECO:0000256" key="8">
    <source>
        <dbReference type="SAM" id="MobiDB-lite"/>
    </source>
</evidence>
<accession>A0A9W3B6L6</accession>
<evidence type="ECO:0000256" key="2">
    <source>
        <dbReference type="ARBA" id="ARBA00022723"/>
    </source>
</evidence>
<name>A0A9W3B6L6_BIOGL</name>
<keyword evidence="5" id="KW-0862">Zinc</keyword>
<proteinExistence type="predicted"/>
<keyword evidence="10" id="KW-1185">Reference proteome</keyword>
<organism evidence="10 12">
    <name type="scientific">Biomphalaria glabrata</name>
    <name type="common">Bloodfluke planorb</name>
    <name type="synonym">Freshwater snail</name>
    <dbReference type="NCBI Taxonomy" id="6526"/>
    <lineage>
        <taxon>Eukaryota</taxon>
        <taxon>Metazoa</taxon>
        <taxon>Spiralia</taxon>
        <taxon>Lophotrochozoa</taxon>
        <taxon>Mollusca</taxon>
        <taxon>Gastropoda</taxon>
        <taxon>Heterobranchia</taxon>
        <taxon>Euthyneura</taxon>
        <taxon>Panpulmonata</taxon>
        <taxon>Hygrophila</taxon>
        <taxon>Lymnaeoidea</taxon>
        <taxon>Planorbidae</taxon>
        <taxon>Biomphalaria</taxon>
    </lineage>
</organism>
<evidence type="ECO:0000313" key="10">
    <source>
        <dbReference type="Proteomes" id="UP001165740"/>
    </source>
</evidence>
<feature type="domain" description="C2H2-type" evidence="9">
    <location>
        <begin position="892"/>
        <end position="919"/>
    </location>
</feature>
<dbReference type="Proteomes" id="UP001165740">
    <property type="component" value="Chromosome 8"/>
</dbReference>
<dbReference type="Pfam" id="PF00096">
    <property type="entry name" value="zf-C2H2"/>
    <property type="match status" value="2"/>
</dbReference>
<keyword evidence="6" id="KW-0539">Nucleus</keyword>
<feature type="domain" description="C2H2-type" evidence="9">
    <location>
        <begin position="948"/>
        <end position="971"/>
    </location>
</feature>
<evidence type="ECO:0000256" key="6">
    <source>
        <dbReference type="ARBA" id="ARBA00023242"/>
    </source>
</evidence>
<sequence>MPKSFLIFRKRKASCRAGEEQDSPGLSTKAPRPEGVAELLPNDHHVCQTNVNFQQKIRDMSLDSKVTRLDELLSESEVCSPVTKSLSKITSCFKKLEESNAEEKNLTAHNDSSRYPNSCISRGDFRHYLNGPFFAGEMFPGHPVYNNEVKRALRFQENHNCDIPNLNNNHSSYLDNYCVLRLHSSYLDKNCVSSPTMVHFSDSTTKLNLEQSSPERFGRALLENLPREFLPKVQPLEVQNPKPVSSHFMSTRDHLEPPCDNIYPWMLKSSLQDSERRWTAVNFDTPVIHRKSPADLRVGIKNNITKPEDISPKVLLIDKAGHEKFDGVNTSLHHRQTSQVPISITSQNTRQNGLLADCAIPCGNNKSKVSPYKERCHKSELYSCLSSVTPSLPQTPIISSKGNNSPWLYNETKFLASDTMLNVRLADSRSQTLSQRPIDYATTSLAHSSSVLSQDTTQNAVEGRLSASAESKLQHKHTRRIWKPQEDVDSSRVDSALGTNISEKREEVRLQTMTSPAEVRLAGLYCRAHRARRRKRSFTISSIMSDSGDEEDVYVAPRSCPRCVAVTTPVTPRHSSMDVIHYGFPTCSPIRCPEIESMDNVLASSQKNEVSSAIRAPFSITGNNESEKLNHRSEALVSDRLPNTFSSTDVRPSPSSQADSLHKDRTEHKRVTSVHGYDPPCFNEDTPDKVPHAIQRPATSAQMETMSSPNLSSPVWQTLNSVRQSVTFNTDGLSSPRPLSFQPYLFHHPIMQSSEGAVSIDSKKELLINSPKSDVSSIVSMDSCSPVSTLVMSPGSPVDSQFFLAPPHTYDIKTYGARLTQEHNGSKMKSNFAQDVTKSKKIPLDGRKNFKAFLETAHVKLEFINGGNGIKNPLLSLDFADNKFDLVSPTSLPCPVCSVTFDTAKHLQKHLKSHREIKRFLCTYCGKGFNDAFDLKRHTRTHTGVRPYRCSQCDKAFTQRCSLESHTKKIHGMIEDLAFNERRVKLYVCEDCGHSTDIAEDHYAHSRSHAHHKQALTMRLDTIVAR</sequence>
<dbReference type="Gene3D" id="3.30.160.60">
    <property type="entry name" value="Classic Zinc Finger"/>
    <property type="match status" value="2"/>
</dbReference>
<dbReference type="PANTHER" id="PTHR10032:SF271">
    <property type="entry name" value="RH12261P-RELATED"/>
    <property type="match status" value="1"/>
</dbReference>
<dbReference type="SMART" id="SM00355">
    <property type="entry name" value="ZnF_C2H2"/>
    <property type="match status" value="4"/>
</dbReference>
<dbReference type="RefSeq" id="XP_055895102.1">
    <property type="nucleotide sequence ID" value="XM_056039127.1"/>
</dbReference>
<dbReference type="RefSeq" id="XP_055895103.1">
    <property type="nucleotide sequence ID" value="XM_056039128.1"/>
</dbReference>
<reference evidence="11 12" key="1">
    <citation type="submission" date="2025-04" db="UniProtKB">
        <authorList>
            <consortium name="RefSeq"/>
        </authorList>
    </citation>
    <scope>IDENTIFICATION</scope>
</reference>
<dbReference type="GO" id="GO:0008270">
    <property type="term" value="F:zinc ion binding"/>
    <property type="evidence" value="ECO:0007669"/>
    <property type="project" value="UniProtKB-KW"/>
</dbReference>
<dbReference type="SUPFAM" id="SSF57667">
    <property type="entry name" value="beta-beta-alpha zinc fingers"/>
    <property type="match status" value="1"/>
</dbReference>
<feature type="domain" description="C2H2-type" evidence="9">
    <location>
        <begin position="920"/>
        <end position="947"/>
    </location>
</feature>
<feature type="compositionally biased region" description="Polar residues" evidence="8">
    <location>
        <begin position="641"/>
        <end position="659"/>
    </location>
</feature>
<dbReference type="GO" id="GO:0009913">
    <property type="term" value="P:epidermal cell differentiation"/>
    <property type="evidence" value="ECO:0007669"/>
    <property type="project" value="TreeGrafter"/>
</dbReference>
<evidence type="ECO:0000259" key="9">
    <source>
        <dbReference type="PROSITE" id="PS50157"/>
    </source>
</evidence>
<dbReference type="GO" id="GO:0000981">
    <property type="term" value="F:DNA-binding transcription factor activity, RNA polymerase II-specific"/>
    <property type="evidence" value="ECO:0007669"/>
    <property type="project" value="TreeGrafter"/>
</dbReference>
<feature type="domain" description="C2H2-type" evidence="9">
    <location>
        <begin position="987"/>
        <end position="1014"/>
    </location>
</feature>
<evidence type="ECO:0000256" key="7">
    <source>
        <dbReference type="PROSITE-ProRule" id="PRU00042"/>
    </source>
</evidence>
<keyword evidence="4 7" id="KW-0863">Zinc-finger</keyword>
<comment type="subcellular location">
    <subcellularLocation>
        <location evidence="1">Nucleus</location>
    </subcellularLocation>
</comment>
<dbReference type="GO" id="GO:0000978">
    <property type="term" value="F:RNA polymerase II cis-regulatory region sequence-specific DNA binding"/>
    <property type="evidence" value="ECO:0007669"/>
    <property type="project" value="TreeGrafter"/>
</dbReference>
<feature type="compositionally biased region" description="Basic and acidic residues" evidence="8">
    <location>
        <begin position="660"/>
        <end position="670"/>
    </location>
</feature>
<keyword evidence="2" id="KW-0479">Metal-binding</keyword>
<evidence type="ECO:0000256" key="4">
    <source>
        <dbReference type="ARBA" id="ARBA00022771"/>
    </source>
</evidence>
<dbReference type="AlphaFoldDB" id="A0A9W3B6L6"/>
<dbReference type="FunFam" id="3.30.160.60:FF:000452">
    <property type="entry name" value="Transcription factor Ovo-like 2"/>
    <property type="match status" value="1"/>
</dbReference>
<keyword evidence="3" id="KW-0677">Repeat</keyword>
<evidence type="ECO:0000313" key="11">
    <source>
        <dbReference type="RefSeq" id="XP_055895102.1"/>
    </source>
</evidence>
<feature type="region of interest" description="Disordered" evidence="8">
    <location>
        <begin position="15"/>
        <end position="34"/>
    </location>
</feature>
<dbReference type="GO" id="GO:0005634">
    <property type="term" value="C:nucleus"/>
    <property type="evidence" value="ECO:0007669"/>
    <property type="project" value="UniProtKB-SubCell"/>
</dbReference>
<feature type="region of interest" description="Disordered" evidence="8">
    <location>
        <begin position="635"/>
        <end position="688"/>
    </location>
</feature>
<dbReference type="OrthoDB" id="6508643at2759"/>
<dbReference type="Pfam" id="PF13912">
    <property type="entry name" value="zf-C2H2_6"/>
    <property type="match status" value="1"/>
</dbReference>
<dbReference type="PROSITE" id="PS50157">
    <property type="entry name" value="ZINC_FINGER_C2H2_2"/>
    <property type="match status" value="4"/>
</dbReference>
<gene>
    <name evidence="11 12" type="primary">LOC106054559</name>
</gene>
<protein>
    <submittedName>
        <fullName evidence="11 12">Uncharacterized protein LOC106054559</fullName>
    </submittedName>
</protein>
<evidence type="ECO:0000313" key="12">
    <source>
        <dbReference type="RefSeq" id="XP_055895103.1"/>
    </source>
</evidence>
<feature type="region of interest" description="Disordered" evidence="8">
    <location>
        <begin position="467"/>
        <end position="487"/>
    </location>
</feature>